<dbReference type="InterPro" id="IPR006311">
    <property type="entry name" value="TAT_signal"/>
</dbReference>
<feature type="active site" description="Charge relay system" evidence="5">
    <location>
        <position position="176"/>
    </location>
</feature>
<keyword evidence="4 5" id="KW-0720">Serine protease</keyword>
<dbReference type="PANTHER" id="PTHR43806:SF11">
    <property type="entry name" value="CEREVISIN-RELATED"/>
    <property type="match status" value="1"/>
</dbReference>
<dbReference type="PROSITE" id="PS00138">
    <property type="entry name" value="SUBTILASE_SER"/>
    <property type="match status" value="1"/>
</dbReference>
<dbReference type="InterPro" id="IPR010259">
    <property type="entry name" value="S8pro/Inhibitor_I9"/>
</dbReference>
<dbReference type="PROSITE" id="PS51892">
    <property type="entry name" value="SUBTILASE"/>
    <property type="match status" value="1"/>
</dbReference>
<dbReference type="InterPro" id="IPR023827">
    <property type="entry name" value="Peptidase_S8_Asp-AS"/>
</dbReference>
<dbReference type="AlphaFoldDB" id="A0AAC9N0Z1"/>
<feature type="signal peptide" evidence="7">
    <location>
        <begin position="1"/>
        <end position="25"/>
    </location>
</feature>
<reference evidence="11" key="1">
    <citation type="submission" date="2016-03" db="EMBL/GenBank/DDBJ databases">
        <title>Complete genome sequence of the type strain Actinoalloteichus hymeniacidonis DSM 45092.</title>
        <authorList>
            <person name="Schaffert L."/>
            <person name="Albersmeier A."/>
            <person name="Winkler A."/>
            <person name="Kalinowski J."/>
            <person name="Zotchev S."/>
            <person name="Ruckert C."/>
        </authorList>
    </citation>
    <scope>NUCLEOTIDE SEQUENCE [LARGE SCALE GENOMIC DNA]</scope>
    <source>
        <strain evidence="11">HPA177(T) (DSM 45092(T))</strain>
    </source>
</reference>
<dbReference type="RefSeq" id="WP_069854139.1">
    <property type="nucleotide sequence ID" value="NZ_CP014859.1"/>
</dbReference>
<organism evidence="10 11">
    <name type="scientific">Actinoalloteichus hymeniacidonis</name>
    <dbReference type="NCBI Taxonomy" id="340345"/>
    <lineage>
        <taxon>Bacteria</taxon>
        <taxon>Bacillati</taxon>
        <taxon>Actinomycetota</taxon>
        <taxon>Actinomycetes</taxon>
        <taxon>Pseudonocardiales</taxon>
        <taxon>Pseudonocardiaceae</taxon>
        <taxon>Actinoalloteichus</taxon>
    </lineage>
</organism>
<dbReference type="InterPro" id="IPR036852">
    <property type="entry name" value="Peptidase_S8/S53_dom_sf"/>
</dbReference>
<evidence type="ECO:0000256" key="6">
    <source>
        <dbReference type="RuleBase" id="RU003355"/>
    </source>
</evidence>
<dbReference type="InterPro" id="IPR015500">
    <property type="entry name" value="Peptidase_S8_subtilisin-rel"/>
</dbReference>
<dbReference type="EMBL" id="CP014859">
    <property type="protein sequence ID" value="AOS65880.1"/>
    <property type="molecule type" value="Genomic_DNA"/>
</dbReference>
<dbReference type="InterPro" id="IPR023828">
    <property type="entry name" value="Peptidase_S8_Ser-AS"/>
</dbReference>
<evidence type="ECO:0000313" key="11">
    <source>
        <dbReference type="Proteomes" id="UP000095210"/>
    </source>
</evidence>
<feature type="active site" description="Charge relay system" evidence="5">
    <location>
        <position position="209"/>
    </location>
</feature>
<dbReference type="PANTHER" id="PTHR43806">
    <property type="entry name" value="PEPTIDASE S8"/>
    <property type="match status" value="1"/>
</dbReference>
<dbReference type="InterPro" id="IPR000209">
    <property type="entry name" value="Peptidase_S8/S53_dom"/>
</dbReference>
<dbReference type="InterPro" id="IPR037045">
    <property type="entry name" value="S8pro/Inhibitor_I9_sf"/>
</dbReference>
<dbReference type="PROSITE" id="PS51318">
    <property type="entry name" value="TAT"/>
    <property type="match status" value="1"/>
</dbReference>
<dbReference type="KEGG" id="ahm:TL08_25520"/>
<name>A0AAC9N0Z1_9PSEU</name>
<feature type="domain" description="Inhibitor I9" evidence="9">
    <location>
        <begin position="52"/>
        <end position="123"/>
    </location>
</feature>
<accession>A0AAC9N0Z1</accession>
<feature type="active site" description="Charge relay system" evidence="5">
    <location>
        <position position="357"/>
    </location>
</feature>
<evidence type="ECO:0000256" key="4">
    <source>
        <dbReference type="ARBA" id="ARBA00022825"/>
    </source>
</evidence>
<dbReference type="Pfam" id="PF05922">
    <property type="entry name" value="Inhibitor_I9"/>
    <property type="match status" value="1"/>
</dbReference>
<sequence>MSKNWRNPLRAFLGLGAAAAVSLTAAGLAAGADTASTGSIRHADAETAIAGSYIVVLDDAEVGTSTSAVTRSAASLTSTYGGTVQRTYSAAIDGFEAKLSEREAEALAADPAVAYVEQNARVGLSLAPAPQQVSVQAVQTNPPSWGIDRIDQRNLPLNQRYEYTSTGRGVTVYVIDTGVDINHPTFGGRASYGYDFVNGSPNAADQNGHGTHVAGTVAGSEFGVAKEAEIVAVRVLDAGGSGTTAGVVAGVDWVADNASGPSVSNLSLGGVSTALDQAVAGSIAAGVSSAVAAGNSNANANFFSPARVPTAITVGATTRSDARASYSNWGKVDIFAPGSDITSSWLGGGRYTGNGTSFAAPHVAGAAARYLQSNPNSTPAQVKSALVAEATPNIVGNPGSGSANRLLFKAPAS</sequence>
<feature type="domain" description="Peptidase S8/S53" evidence="8">
    <location>
        <begin position="167"/>
        <end position="393"/>
    </location>
</feature>
<dbReference type="InterPro" id="IPR022398">
    <property type="entry name" value="Peptidase_S8_His-AS"/>
</dbReference>
<dbReference type="GO" id="GO:0006508">
    <property type="term" value="P:proteolysis"/>
    <property type="evidence" value="ECO:0007669"/>
    <property type="project" value="UniProtKB-KW"/>
</dbReference>
<gene>
    <name evidence="10" type="ORF">TL08_25520</name>
</gene>
<dbReference type="Pfam" id="PF00082">
    <property type="entry name" value="Peptidase_S8"/>
    <property type="match status" value="1"/>
</dbReference>
<evidence type="ECO:0000256" key="3">
    <source>
        <dbReference type="ARBA" id="ARBA00022801"/>
    </source>
</evidence>
<evidence type="ECO:0000256" key="2">
    <source>
        <dbReference type="ARBA" id="ARBA00022670"/>
    </source>
</evidence>
<keyword evidence="11" id="KW-1185">Reference proteome</keyword>
<dbReference type="PRINTS" id="PR00723">
    <property type="entry name" value="SUBTILISIN"/>
</dbReference>
<evidence type="ECO:0000256" key="7">
    <source>
        <dbReference type="SAM" id="SignalP"/>
    </source>
</evidence>
<dbReference type="InterPro" id="IPR050131">
    <property type="entry name" value="Peptidase_S8_subtilisin-like"/>
</dbReference>
<keyword evidence="7" id="KW-0732">Signal</keyword>
<proteinExistence type="inferred from homology"/>
<dbReference type="CDD" id="cd04077">
    <property type="entry name" value="Peptidases_S8_PCSK9_ProteinaseK_like"/>
    <property type="match status" value="1"/>
</dbReference>
<comment type="similarity">
    <text evidence="1 5 6">Belongs to the peptidase S8 family.</text>
</comment>
<dbReference type="Gene3D" id="3.30.70.80">
    <property type="entry name" value="Peptidase S8 propeptide/proteinase inhibitor I9"/>
    <property type="match status" value="1"/>
</dbReference>
<dbReference type="FunFam" id="3.40.50.200:FF:000014">
    <property type="entry name" value="Proteinase K"/>
    <property type="match status" value="1"/>
</dbReference>
<dbReference type="SUPFAM" id="SSF54897">
    <property type="entry name" value="Protease propeptides/inhibitors"/>
    <property type="match status" value="1"/>
</dbReference>
<feature type="chain" id="PRO_5042089958" evidence="7">
    <location>
        <begin position="26"/>
        <end position="413"/>
    </location>
</feature>
<dbReference type="PROSITE" id="PS00136">
    <property type="entry name" value="SUBTILASE_ASP"/>
    <property type="match status" value="1"/>
</dbReference>
<dbReference type="SUPFAM" id="SSF52743">
    <property type="entry name" value="Subtilisin-like"/>
    <property type="match status" value="1"/>
</dbReference>
<evidence type="ECO:0000256" key="5">
    <source>
        <dbReference type="PROSITE-ProRule" id="PRU01240"/>
    </source>
</evidence>
<protein>
    <submittedName>
        <fullName evidence="10">Subtilisin-like serine protease</fullName>
    </submittedName>
</protein>
<evidence type="ECO:0000259" key="9">
    <source>
        <dbReference type="Pfam" id="PF05922"/>
    </source>
</evidence>
<dbReference type="GO" id="GO:0005615">
    <property type="term" value="C:extracellular space"/>
    <property type="evidence" value="ECO:0007669"/>
    <property type="project" value="TreeGrafter"/>
</dbReference>
<dbReference type="Proteomes" id="UP000095210">
    <property type="component" value="Chromosome"/>
</dbReference>
<keyword evidence="2 5" id="KW-0645">Protease</keyword>
<evidence type="ECO:0000256" key="1">
    <source>
        <dbReference type="ARBA" id="ARBA00011073"/>
    </source>
</evidence>
<dbReference type="InterPro" id="IPR034193">
    <property type="entry name" value="PCSK9_ProteinaseK-like"/>
</dbReference>
<dbReference type="GO" id="GO:0004252">
    <property type="term" value="F:serine-type endopeptidase activity"/>
    <property type="evidence" value="ECO:0007669"/>
    <property type="project" value="UniProtKB-UniRule"/>
</dbReference>
<evidence type="ECO:0000259" key="8">
    <source>
        <dbReference type="Pfam" id="PF00082"/>
    </source>
</evidence>
<dbReference type="PROSITE" id="PS00137">
    <property type="entry name" value="SUBTILASE_HIS"/>
    <property type="match status" value="1"/>
</dbReference>
<evidence type="ECO:0000313" key="10">
    <source>
        <dbReference type="EMBL" id="AOS65880.1"/>
    </source>
</evidence>
<keyword evidence="3 5" id="KW-0378">Hydrolase</keyword>
<dbReference type="Gene3D" id="3.40.50.200">
    <property type="entry name" value="Peptidase S8/S53 domain"/>
    <property type="match status" value="1"/>
</dbReference>